<evidence type="ECO:0000256" key="3">
    <source>
        <dbReference type="ARBA" id="ARBA00022737"/>
    </source>
</evidence>
<gene>
    <name evidence="12" type="ORF">GDO78_017775</name>
</gene>
<dbReference type="Pfam" id="PF00028">
    <property type="entry name" value="Cadherin"/>
    <property type="match status" value="1"/>
</dbReference>
<organism evidence="12 13">
    <name type="scientific">Eleutherodactylus coqui</name>
    <name type="common">Puerto Rican coqui</name>
    <dbReference type="NCBI Taxonomy" id="57060"/>
    <lineage>
        <taxon>Eukaryota</taxon>
        <taxon>Metazoa</taxon>
        <taxon>Chordata</taxon>
        <taxon>Craniata</taxon>
        <taxon>Vertebrata</taxon>
        <taxon>Euteleostomi</taxon>
        <taxon>Amphibia</taxon>
        <taxon>Batrachia</taxon>
        <taxon>Anura</taxon>
        <taxon>Neobatrachia</taxon>
        <taxon>Hyloidea</taxon>
        <taxon>Eleutherodactylidae</taxon>
        <taxon>Eleutherodactylinae</taxon>
        <taxon>Eleutherodactylus</taxon>
        <taxon>Eleutherodactylus</taxon>
    </lineage>
</organism>
<evidence type="ECO:0000313" key="13">
    <source>
        <dbReference type="Proteomes" id="UP000770717"/>
    </source>
</evidence>
<dbReference type="PROSITE" id="PS00232">
    <property type="entry name" value="CADHERIN_1"/>
    <property type="match status" value="2"/>
</dbReference>
<comment type="subcellular location">
    <subcellularLocation>
        <location evidence="1">Membrane</location>
    </subcellularLocation>
</comment>
<dbReference type="AlphaFoldDB" id="A0A8J6JV93"/>
<dbReference type="InterPro" id="IPR015919">
    <property type="entry name" value="Cadherin-like_sf"/>
</dbReference>
<feature type="transmembrane region" description="Helical" evidence="10">
    <location>
        <begin position="667"/>
        <end position="692"/>
    </location>
</feature>
<dbReference type="PANTHER" id="PTHR24025">
    <property type="entry name" value="DESMOGLEIN FAMILY MEMBER"/>
    <property type="match status" value="1"/>
</dbReference>
<feature type="compositionally biased region" description="Polar residues" evidence="9">
    <location>
        <begin position="713"/>
        <end position="731"/>
    </location>
</feature>
<evidence type="ECO:0000256" key="1">
    <source>
        <dbReference type="ARBA" id="ARBA00004370"/>
    </source>
</evidence>
<reference evidence="12" key="1">
    <citation type="thesis" date="2020" institute="ProQuest LLC" country="789 East Eisenhower Parkway, Ann Arbor, MI, USA">
        <title>Comparative Genomics and Chromosome Evolution.</title>
        <authorList>
            <person name="Mudd A.B."/>
        </authorList>
    </citation>
    <scope>NUCLEOTIDE SEQUENCE</scope>
    <source>
        <strain evidence="12">HN-11 Male</strain>
        <tissue evidence="12">Kidney and liver</tissue>
    </source>
</reference>
<feature type="domain" description="Cadherin" evidence="11">
    <location>
        <begin position="319"/>
        <end position="426"/>
    </location>
</feature>
<dbReference type="FunFam" id="2.60.40.60:FF:000300">
    <property type="entry name" value="Cadherin related family member 4"/>
    <property type="match status" value="1"/>
</dbReference>
<evidence type="ECO:0000256" key="5">
    <source>
        <dbReference type="ARBA" id="ARBA00022889"/>
    </source>
</evidence>
<dbReference type="GO" id="GO:0005509">
    <property type="term" value="F:calcium ion binding"/>
    <property type="evidence" value="ECO:0007669"/>
    <property type="project" value="UniProtKB-UniRule"/>
</dbReference>
<evidence type="ECO:0000259" key="11">
    <source>
        <dbReference type="PROSITE" id="PS50268"/>
    </source>
</evidence>
<feature type="region of interest" description="Disordered" evidence="9">
    <location>
        <begin position="708"/>
        <end position="738"/>
    </location>
</feature>
<dbReference type="GO" id="GO:0007156">
    <property type="term" value="P:homophilic cell adhesion via plasma membrane adhesion molecules"/>
    <property type="evidence" value="ECO:0007669"/>
    <property type="project" value="InterPro"/>
</dbReference>
<keyword evidence="4 8" id="KW-0106">Calcium</keyword>
<comment type="caution">
    <text evidence="12">The sequence shown here is derived from an EMBL/GenBank/DDBJ whole genome shotgun (WGS) entry which is preliminary data.</text>
</comment>
<keyword evidence="6 10" id="KW-1133">Transmembrane helix</keyword>
<name>A0A8J6JV93_ELECQ</name>
<sequence length="772" mass="84940">HGQAEFQRLPSTVPLPESSSPGSSVHSFSLVNCSSNNPTVTITSVSPPASYFNPPTQSKAGPDEFALEITLSPSAPLNAAVTNLYVLTIEAQCSGNTTTGQLFVRIIDDIPEPQCEPQFSSQVGDTVQVYSNVPASSTLYTVALRQPKYTPVTYKITQPSPSPFTIQQNGQVLAPASGFSNTAASHHLQITVTDARGNKCNGTLNVKVLPIYDNPINFTRPSENFTIMENGGPNQMVGMVKARGNDILYEMINPSAGFYIESETGTIRTTYNLDLERFPSLATTSLLVRAYDRYQRSNSATVTVTVTVQDINDNAPQCSPEIVVKVVPQTQPIGFTLADFICKDPDFNGTLNYSILSNDNSRESFRMVGSKLQINKTLNYDSYEIASVNFQYSATVVVTDSGTPKMTTNIPVFITVTAVNDYYPKCVGQNFSVAENAPSGTFVGQIEYSDADYPFNNVQFSIEDNQNPPVFYVLPRTGQIMLLGALDFETRTSYSLKMQVVDLNNDIEPDPIHQLTNHCSIFVQVLDVNDNPPVCTPPVYIQTIYSTLSISEVVQDLTCSDKDVTASLSYTIVGGNVNNRFRLENKKSVMHNPFSFNPDGVMDPEMYELLIQVTDSTGHPQFTTTATVFITVIPWTTTQPTTTKTTPTPEKQTRIVNQILEYWQPDVWFIVVLTITGILLLAALALLTWALCKRFQFCAQGSKELSQPLLPDSSVTNNEASTEALKQSQPGNEKKDVAPVSPLSLQFDGRAQDPVSGRQYLFNSYTGERRWV</sequence>
<evidence type="ECO:0000256" key="2">
    <source>
        <dbReference type="ARBA" id="ARBA00022692"/>
    </source>
</evidence>
<keyword evidence="13" id="KW-1185">Reference proteome</keyword>
<accession>A0A8J6JV93</accession>
<feature type="region of interest" description="Disordered" evidence="9">
    <location>
        <begin position="1"/>
        <end position="21"/>
    </location>
</feature>
<dbReference type="InterPro" id="IPR002126">
    <property type="entry name" value="Cadherin-like_dom"/>
</dbReference>
<dbReference type="PANTHER" id="PTHR24025:SF31">
    <property type="entry name" value="NEURAL-CADHERIN"/>
    <property type="match status" value="1"/>
</dbReference>
<evidence type="ECO:0000256" key="7">
    <source>
        <dbReference type="ARBA" id="ARBA00023136"/>
    </source>
</evidence>
<dbReference type="Gene3D" id="2.60.40.60">
    <property type="entry name" value="Cadherins"/>
    <property type="match status" value="5"/>
</dbReference>
<evidence type="ECO:0000256" key="10">
    <source>
        <dbReference type="SAM" id="Phobius"/>
    </source>
</evidence>
<dbReference type="Proteomes" id="UP000770717">
    <property type="component" value="Unassembled WGS sequence"/>
</dbReference>
<keyword evidence="3" id="KW-0677">Repeat</keyword>
<evidence type="ECO:0000313" key="12">
    <source>
        <dbReference type="EMBL" id="KAG9470436.1"/>
    </source>
</evidence>
<dbReference type="CDD" id="cd11304">
    <property type="entry name" value="Cadherin_repeat"/>
    <property type="match status" value="4"/>
</dbReference>
<dbReference type="InterPro" id="IPR020894">
    <property type="entry name" value="Cadherin_CS"/>
</dbReference>
<feature type="domain" description="Cadherin" evidence="11">
    <location>
        <begin position="219"/>
        <end position="318"/>
    </location>
</feature>
<dbReference type="InterPro" id="IPR050971">
    <property type="entry name" value="Cadherin-domain_protein"/>
</dbReference>
<proteinExistence type="predicted"/>
<feature type="domain" description="Cadherin" evidence="11">
    <location>
        <begin position="431"/>
        <end position="540"/>
    </location>
</feature>
<dbReference type="EMBL" id="WNTK01000283">
    <property type="protein sequence ID" value="KAG9470436.1"/>
    <property type="molecule type" value="Genomic_DNA"/>
</dbReference>
<protein>
    <recommendedName>
        <fullName evidence="11">Cadherin domain-containing protein</fullName>
    </recommendedName>
</protein>
<evidence type="ECO:0000256" key="6">
    <source>
        <dbReference type="ARBA" id="ARBA00022989"/>
    </source>
</evidence>
<dbReference type="PRINTS" id="PR00205">
    <property type="entry name" value="CADHERIN"/>
</dbReference>
<dbReference type="OrthoDB" id="9949162at2759"/>
<evidence type="ECO:0000256" key="8">
    <source>
        <dbReference type="PROSITE-ProRule" id="PRU00043"/>
    </source>
</evidence>
<keyword evidence="5" id="KW-0130">Cell adhesion</keyword>
<keyword evidence="2 10" id="KW-0812">Transmembrane</keyword>
<dbReference type="GO" id="GO:0005886">
    <property type="term" value="C:plasma membrane"/>
    <property type="evidence" value="ECO:0007669"/>
    <property type="project" value="InterPro"/>
</dbReference>
<dbReference type="SMART" id="SM00112">
    <property type="entry name" value="CA"/>
    <property type="match status" value="5"/>
</dbReference>
<keyword evidence="7 10" id="KW-0472">Membrane</keyword>
<dbReference type="GO" id="GO:0005911">
    <property type="term" value="C:cell-cell junction"/>
    <property type="evidence" value="ECO:0007669"/>
    <property type="project" value="TreeGrafter"/>
</dbReference>
<feature type="non-terminal residue" evidence="12">
    <location>
        <position position="1"/>
    </location>
</feature>
<evidence type="ECO:0000256" key="4">
    <source>
        <dbReference type="ARBA" id="ARBA00022837"/>
    </source>
</evidence>
<dbReference type="SUPFAM" id="SSF49313">
    <property type="entry name" value="Cadherin-like"/>
    <property type="match status" value="5"/>
</dbReference>
<dbReference type="PROSITE" id="PS50268">
    <property type="entry name" value="CADHERIN_2"/>
    <property type="match status" value="4"/>
</dbReference>
<feature type="domain" description="Cadherin" evidence="11">
    <location>
        <begin position="536"/>
        <end position="642"/>
    </location>
</feature>
<evidence type="ECO:0000256" key="9">
    <source>
        <dbReference type="SAM" id="MobiDB-lite"/>
    </source>
</evidence>